<dbReference type="Gene3D" id="2.115.10.20">
    <property type="entry name" value="Glycosyl hydrolase domain, family 43"/>
    <property type="match status" value="1"/>
</dbReference>
<dbReference type="InterPro" id="IPR026876">
    <property type="entry name" value="Fn3_assoc_repeat"/>
</dbReference>
<protein>
    <submittedName>
        <fullName evidence="3">Glycosyl hydrolase</fullName>
    </submittedName>
</protein>
<dbReference type="Pfam" id="PF00754">
    <property type="entry name" value="F5_F8_type_C"/>
    <property type="match status" value="1"/>
</dbReference>
<name>A0ABR1EZ15_9ASCO</name>
<feature type="signal peptide" evidence="1">
    <location>
        <begin position="1"/>
        <end position="23"/>
    </location>
</feature>
<dbReference type="PANTHER" id="PTHR22925:SF3">
    <property type="entry name" value="GLYCOSYL HYDROLASE FAMILY PROTEIN 43"/>
    <property type="match status" value="1"/>
</dbReference>
<feature type="domain" description="F5/8 type C" evidence="2">
    <location>
        <begin position="413"/>
        <end position="566"/>
    </location>
</feature>
<dbReference type="InterPro" id="IPR023296">
    <property type="entry name" value="Glyco_hydro_beta-prop_sf"/>
</dbReference>
<feature type="chain" id="PRO_5045397659" evidence="1">
    <location>
        <begin position="24"/>
        <end position="666"/>
    </location>
</feature>
<gene>
    <name evidence="3" type="ORF">BZA70DRAFT_292001</name>
</gene>
<evidence type="ECO:0000313" key="4">
    <source>
        <dbReference type="Proteomes" id="UP001498771"/>
    </source>
</evidence>
<dbReference type="Gene3D" id="2.60.120.260">
    <property type="entry name" value="Galactose-binding domain-like"/>
    <property type="match status" value="1"/>
</dbReference>
<dbReference type="SUPFAM" id="SSF75005">
    <property type="entry name" value="Arabinanase/levansucrase/invertase"/>
    <property type="match status" value="1"/>
</dbReference>
<dbReference type="Proteomes" id="UP001498771">
    <property type="component" value="Unassembled WGS sequence"/>
</dbReference>
<dbReference type="GeneID" id="90039858"/>
<dbReference type="EMBL" id="JBBJBU010000015">
    <property type="protein sequence ID" value="KAK7202851.1"/>
    <property type="molecule type" value="Genomic_DNA"/>
</dbReference>
<evidence type="ECO:0000259" key="2">
    <source>
        <dbReference type="PROSITE" id="PS50022"/>
    </source>
</evidence>
<keyword evidence="3" id="KW-0378">Hydrolase</keyword>
<accession>A0ABR1EZ15</accession>
<dbReference type="GO" id="GO:0016787">
    <property type="term" value="F:hydrolase activity"/>
    <property type="evidence" value="ECO:0007669"/>
    <property type="project" value="UniProtKB-KW"/>
</dbReference>
<dbReference type="InterPro" id="IPR013783">
    <property type="entry name" value="Ig-like_fold"/>
</dbReference>
<proteinExistence type="predicted"/>
<reference evidence="3 4" key="1">
    <citation type="submission" date="2024-03" db="EMBL/GenBank/DDBJ databases">
        <title>Genome-scale model development and genomic sequencing of the oleaginous clade Lipomyces.</title>
        <authorList>
            <consortium name="Lawrence Berkeley National Laboratory"/>
            <person name="Czajka J.J."/>
            <person name="Han Y."/>
            <person name="Kim J."/>
            <person name="Mondo S.J."/>
            <person name="Hofstad B.A."/>
            <person name="Robles A."/>
            <person name="Haridas S."/>
            <person name="Riley R."/>
            <person name="LaButti K."/>
            <person name="Pangilinan J."/>
            <person name="Andreopoulos W."/>
            <person name="Lipzen A."/>
            <person name="Yan J."/>
            <person name="Wang M."/>
            <person name="Ng V."/>
            <person name="Grigoriev I.V."/>
            <person name="Spatafora J.W."/>
            <person name="Magnuson J.K."/>
            <person name="Baker S.E."/>
            <person name="Pomraning K.R."/>
        </authorList>
    </citation>
    <scope>NUCLEOTIDE SEQUENCE [LARGE SCALE GENOMIC DNA]</scope>
    <source>
        <strain evidence="3 4">Phaff 52-87</strain>
    </source>
</reference>
<dbReference type="PROSITE" id="PS50022">
    <property type="entry name" value="FA58C_3"/>
    <property type="match status" value="1"/>
</dbReference>
<dbReference type="SUPFAM" id="SSF49785">
    <property type="entry name" value="Galactose-binding domain-like"/>
    <property type="match status" value="1"/>
</dbReference>
<dbReference type="RefSeq" id="XP_064765884.1">
    <property type="nucleotide sequence ID" value="XM_064914346.1"/>
</dbReference>
<comment type="caution">
    <text evidence="3">The sequence shown here is derived from an EMBL/GenBank/DDBJ whole genome shotgun (WGS) entry which is preliminary data.</text>
</comment>
<dbReference type="PANTHER" id="PTHR22925">
    <property type="entry name" value="GLYCOSYL HYDROLASE 43 FAMILY MEMBER"/>
    <property type="match status" value="1"/>
</dbReference>
<dbReference type="InterPro" id="IPR008979">
    <property type="entry name" value="Galactose-bd-like_sf"/>
</dbReference>
<dbReference type="Gene3D" id="2.60.40.10">
    <property type="entry name" value="Immunoglobulins"/>
    <property type="match status" value="1"/>
</dbReference>
<evidence type="ECO:0000313" key="3">
    <source>
        <dbReference type="EMBL" id="KAK7202851.1"/>
    </source>
</evidence>
<keyword evidence="1" id="KW-0732">Signal</keyword>
<dbReference type="CDD" id="cd18822">
    <property type="entry name" value="GH43_CtGH43-like"/>
    <property type="match status" value="1"/>
</dbReference>
<dbReference type="InterPro" id="IPR000421">
    <property type="entry name" value="FA58C"/>
</dbReference>
<keyword evidence="4" id="KW-1185">Reference proteome</keyword>
<evidence type="ECO:0000256" key="1">
    <source>
        <dbReference type="SAM" id="SignalP"/>
    </source>
</evidence>
<sequence length="666" mass="71613">MLAMKNILLLALVYTLAAHAADSLVVLTRPFQLAGGTAANNIKLIFTSPADTYLVSRSLSSSSGFSQIANTTSYTYDDYALKKSTTYFYKVVGVNGTETVLESDVVSSTTYALADGGNPQVYDNTFLYSTLNNTGSLLVDGVYYKYVYESDDDGFLRFYQQTSTDGYSFSGNKTVMERDVVCASVNATTPGLCKIERQTFKLHPLTGKIVFWGHFENEADYALGELCVAEATPGEEFDFLGAFRPLGYDSRDFTFFGEEDGSAGYILSATDTNTNMNVYSLTANWTDIDELLTTVLVSQYREAPAVEKIDGYYYLFTSNSAGWYPSAANYISATDMAGPWSDTRAIGDLFTFGTQSGAVNKIGGQYVMKADRWGANFDGEAVNSERLAPIVFGQGFASYEFYHAILYNPEESGASSVVAVQAGKVLSIGASVNATAASSDSYAAGLAVDGIKTVYTNYYVPSAVPFYYTIDLGAEAVLSQIDLLTRIVKGSETYYTYTVSGSTDGESYTVIADNTDNEAVGFVVNLITDLNSYRYVRFDVDGIINAHNGNSATWAAGINEITVYGTKTTQTAALDAVVSASVASGLYDDDFTVELSTNATGSGTTIYYSTDLATPKSGCGTKYTGAISVKKSTDLKAVAYSKAGKIVSRLLIADYAVSQDAKDDNA</sequence>
<organism evidence="3 4">
    <name type="scientific">Myxozyma melibiosi</name>
    <dbReference type="NCBI Taxonomy" id="54550"/>
    <lineage>
        <taxon>Eukaryota</taxon>
        <taxon>Fungi</taxon>
        <taxon>Dikarya</taxon>
        <taxon>Ascomycota</taxon>
        <taxon>Saccharomycotina</taxon>
        <taxon>Lipomycetes</taxon>
        <taxon>Lipomycetales</taxon>
        <taxon>Lipomycetaceae</taxon>
        <taxon>Myxozyma</taxon>
    </lineage>
</organism>
<dbReference type="Pfam" id="PF13287">
    <property type="entry name" value="Fn3_assoc"/>
    <property type="match status" value="1"/>
</dbReference>